<dbReference type="GO" id="GO:0034440">
    <property type="term" value="P:lipid oxidation"/>
    <property type="evidence" value="ECO:0007669"/>
    <property type="project" value="InterPro"/>
</dbReference>
<dbReference type="SUPFAM" id="SSF48484">
    <property type="entry name" value="Lipoxigenase"/>
    <property type="match status" value="1"/>
</dbReference>
<keyword evidence="2" id="KW-0479">Metal-binding</keyword>
<gene>
    <name evidence="7" type="ORF">B5C34_05540</name>
</gene>
<reference evidence="8" key="1">
    <citation type="submission" date="2017-05" db="EMBL/GenBank/DDBJ databases">
        <authorList>
            <person name="Lin X."/>
        </authorList>
    </citation>
    <scope>NUCLEOTIDE SEQUENCE [LARGE SCALE GENOMIC DNA]</scope>
    <source>
        <strain evidence="8">JLT2012</strain>
    </source>
</reference>
<dbReference type="PANTHER" id="PTHR11771">
    <property type="entry name" value="LIPOXYGENASE"/>
    <property type="match status" value="1"/>
</dbReference>
<evidence type="ECO:0000256" key="1">
    <source>
        <dbReference type="ARBA" id="ARBA00001962"/>
    </source>
</evidence>
<evidence type="ECO:0000256" key="3">
    <source>
        <dbReference type="ARBA" id="ARBA00023002"/>
    </source>
</evidence>
<dbReference type="Pfam" id="PF00305">
    <property type="entry name" value="Lipoxygenase"/>
    <property type="match status" value="1"/>
</dbReference>
<evidence type="ECO:0000256" key="2">
    <source>
        <dbReference type="ARBA" id="ARBA00022723"/>
    </source>
</evidence>
<evidence type="ECO:0000313" key="7">
    <source>
        <dbReference type="EMBL" id="OWV32975.1"/>
    </source>
</evidence>
<dbReference type="EMBL" id="NFZT01000001">
    <property type="protein sequence ID" value="OWV32975.1"/>
    <property type="molecule type" value="Genomic_DNA"/>
</dbReference>
<feature type="region of interest" description="Disordered" evidence="5">
    <location>
        <begin position="1"/>
        <end position="25"/>
    </location>
</feature>
<dbReference type="Gene3D" id="1.20.245.10">
    <property type="entry name" value="Lipoxygenase-1, Domain 5"/>
    <property type="match status" value="1"/>
</dbReference>
<dbReference type="OrthoDB" id="5912511at2"/>
<evidence type="ECO:0000313" key="8">
    <source>
        <dbReference type="Proteomes" id="UP000198462"/>
    </source>
</evidence>
<sequence>MRLAPLHPSLPQNDDPAQQKAREQQLEKARATYQWTTEIPSLPSVPLATDVPSADKPTLAWLLVVLGYAIEILRNQISILLTMHQHLGTKPSDHVAHAQDRLAAIEASMHEIARRHAVVHAGAGSTLLNEVKEAADWAEHGSHNDLLHSHGQELRGLIDGGIQLIEELTARAGTATLDDFRGLFHNLPLPGMAWLFQEDDQFARMRVAGPNCMLIEQVDVLPDSFPLTEEQYAAVVPGDTLSAALKEKRAFLCDYKELSILVPGVWKDLAKYVYQPIALFALPPGGAELVPVAIQCGQDPDEFPIFTPSVDPAKLWGWQIAKTIVQVADGNYHELVCHLARTHLVIESIAVATHRQLSNQHPIWALLAPHFEGTLFINYDAATSLIAPGGPIDHIFGGTMETSQALAVKGRMTFRFREKMLPNDLKNRGVAKADVLPEYPYRDDALLVWHAIESWAGQYVDIYYDSDEAVTQDTELKAWVDAITADAKVEDFGELSTRDELVKACTMIMFTASAQHAAVNFPQRGVMDFAPSVTGGGWADVPASQRGHSKSDWLAYMPPLPLATQQLNLLFLLGSVHYRPLGDYRSNEFPYPNWFTDPQIIGDEGPLARFQAMLKAADAEIESRNADRRWPYPYLQPSLIPTSINI</sequence>
<dbReference type="Proteomes" id="UP000198462">
    <property type="component" value="Unassembled WGS sequence"/>
</dbReference>
<keyword evidence="8" id="KW-1185">Reference proteome</keyword>
<comment type="caution">
    <text evidence="7">The sequence shown here is derived from an EMBL/GenBank/DDBJ whole genome shotgun (WGS) entry which is preliminary data.</text>
</comment>
<dbReference type="PRINTS" id="PR00087">
    <property type="entry name" value="LIPOXYGENASE"/>
</dbReference>
<name>A0A219B3Q4_9SPHN</name>
<dbReference type="InterPro" id="IPR020833">
    <property type="entry name" value="LipOase_Fe_BS"/>
</dbReference>
<evidence type="ECO:0000259" key="6">
    <source>
        <dbReference type="PROSITE" id="PS51393"/>
    </source>
</evidence>
<dbReference type="GO" id="GO:0046872">
    <property type="term" value="F:metal ion binding"/>
    <property type="evidence" value="ECO:0007669"/>
    <property type="project" value="UniProtKB-KW"/>
</dbReference>
<proteinExistence type="predicted"/>
<dbReference type="AlphaFoldDB" id="A0A219B3Q4"/>
<organism evidence="7 8">
    <name type="scientific">Pacificimonas flava</name>
    <dbReference type="NCBI Taxonomy" id="1234595"/>
    <lineage>
        <taxon>Bacteria</taxon>
        <taxon>Pseudomonadati</taxon>
        <taxon>Pseudomonadota</taxon>
        <taxon>Alphaproteobacteria</taxon>
        <taxon>Sphingomonadales</taxon>
        <taxon>Sphingosinicellaceae</taxon>
        <taxon>Pacificimonas</taxon>
    </lineage>
</organism>
<protein>
    <submittedName>
        <fullName evidence="7">Arachidonate 15-lipoxygenase</fullName>
    </submittedName>
</protein>
<feature type="domain" description="Lipoxygenase" evidence="6">
    <location>
        <begin position="8"/>
        <end position="646"/>
    </location>
</feature>
<dbReference type="GO" id="GO:0016702">
    <property type="term" value="F:oxidoreductase activity, acting on single donors with incorporation of molecular oxygen, incorporation of two atoms of oxygen"/>
    <property type="evidence" value="ECO:0007669"/>
    <property type="project" value="InterPro"/>
</dbReference>
<evidence type="ECO:0000256" key="4">
    <source>
        <dbReference type="ARBA" id="ARBA00023004"/>
    </source>
</evidence>
<dbReference type="PROSITE" id="PS51393">
    <property type="entry name" value="LIPOXYGENASE_3"/>
    <property type="match status" value="1"/>
</dbReference>
<dbReference type="InterPro" id="IPR000907">
    <property type="entry name" value="LipOase"/>
</dbReference>
<keyword evidence="3" id="KW-0560">Oxidoreductase</keyword>
<dbReference type="RefSeq" id="WP_088711765.1">
    <property type="nucleotide sequence ID" value="NZ_NFZT01000001.1"/>
</dbReference>
<dbReference type="InterPro" id="IPR036226">
    <property type="entry name" value="LipOase_C_sf"/>
</dbReference>
<keyword evidence="4" id="KW-0408">Iron</keyword>
<evidence type="ECO:0000256" key="5">
    <source>
        <dbReference type="SAM" id="MobiDB-lite"/>
    </source>
</evidence>
<dbReference type="PROSITE" id="PS00711">
    <property type="entry name" value="LIPOXYGENASE_1"/>
    <property type="match status" value="1"/>
</dbReference>
<comment type="cofactor">
    <cofactor evidence="1">
        <name>Fe cation</name>
        <dbReference type="ChEBI" id="CHEBI:24875"/>
    </cofactor>
</comment>
<dbReference type="Gene3D" id="3.10.450.60">
    <property type="match status" value="1"/>
</dbReference>
<dbReference type="InterPro" id="IPR013819">
    <property type="entry name" value="LipOase_C"/>
</dbReference>
<accession>A0A219B3Q4</accession>